<dbReference type="PANTHER" id="PTHR47965:SF22">
    <property type="entry name" value="EUKARYOTIC ASPARTYL PROTEASE FAMILY PROTEIN"/>
    <property type="match status" value="1"/>
</dbReference>
<keyword evidence="2" id="KW-0732">Signal</keyword>
<feature type="chain" id="PRO_5024309145" description="Xylanase inhibitor C-terminal domain-containing protein" evidence="2">
    <location>
        <begin position="22"/>
        <end position="351"/>
    </location>
</feature>
<dbReference type="InterPro" id="IPR021109">
    <property type="entry name" value="Peptidase_aspartic_dom_sf"/>
</dbReference>
<organism evidence="4 5">
    <name type="scientific">Asparagus officinalis</name>
    <name type="common">Garden asparagus</name>
    <dbReference type="NCBI Taxonomy" id="4686"/>
    <lineage>
        <taxon>Eukaryota</taxon>
        <taxon>Viridiplantae</taxon>
        <taxon>Streptophyta</taxon>
        <taxon>Embryophyta</taxon>
        <taxon>Tracheophyta</taxon>
        <taxon>Spermatophyta</taxon>
        <taxon>Magnoliopsida</taxon>
        <taxon>Liliopsida</taxon>
        <taxon>Asparagales</taxon>
        <taxon>Asparagaceae</taxon>
        <taxon>Asparagoideae</taxon>
        <taxon>Asparagus</taxon>
    </lineage>
</organism>
<feature type="signal peptide" evidence="2">
    <location>
        <begin position="1"/>
        <end position="21"/>
    </location>
</feature>
<protein>
    <recommendedName>
        <fullName evidence="3">Xylanase inhibitor C-terminal domain-containing protein</fullName>
    </recommendedName>
</protein>
<dbReference type="SUPFAM" id="SSF50630">
    <property type="entry name" value="Acid proteases"/>
    <property type="match status" value="1"/>
</dbReference>
<dbReference type="InterPro" id="IPR001461">
    <property type="entry name" value="Aspartic_peptidase_A1"/>
</dbReference>
<feature type="domain" description="Xylanase inhibitor C-terminal" evidence="3">
    <location>
        <begin position="248"/>
        <end position="318"/>
    </location>
</feature>
<keyword evidence="5" id="KW-1185">Reference proteome</keyword>
<dbReference type="InterPro" id="IPR032799">
    <property type="entry name" value="TAXi_C"/>
</dbReference>
<dbReference type="EMBL" id="CM007383">
    <property type="protein sequence ID" value="ONK74092.1"/>
    <property type="molecule type" value="Genomic_DNA"/>
</dbReference>
<gene>
    <name evidence="4" type="ORF">A4U43_C03F2690</name>
</gene>
<dbReference type="AlphaFoldDB" id="A0A5P1F7D0"/>
<dbReference type="GO" id="GO:0006508">
    <property type="term" value="P:proteolysis"/>
    <property type="evidence" value="ECO:0007669"/>
    <property type="project" value="InterPro"/>
</dbReference>
<evidence type="ECO:0000313" key="5">
    <source>
        <dbReference type="Proteomes" id="UP000243459"/>
    </source>
</evidence>
<dbReference type="Gramene" id="ONK74092">
    <property type="protein sequence ID" value="ONK74092"/>
    <property type="gene ID" value="A4U43_C03F2690"/>
</dbReference>
<proteinExistence type="predicted"/>
<dbReference type="Proteomes" id="UP000243459">
    <property type="component" value="Chromosome 3"/>
</dbReference>
<evidence type="ECO:0000256" key="1">
    <source>
        <dbReference type="SAM" id="MobiDB-lite"/>
    </source>
</evidence>
<feature type="domain" description="Xylanase inhibitor C-terminal" evidence="3">
    <location>
        <begin position="190"/>
        <end position="245"/>
    </location>
</feature>
<evidence type="ECO:0000313" key="4">
    <source>
        <dbReference type="EMBL" id="ONK74092.1"/>
    </source>
</evidence>
<dbReference type="PANTHER" id="PTHR47965">
    <property type="entry name" value="ASPARTYL PROTEASE-RELATED"/>
    <property type="match status" value="1"/>
</dbReference>
<reference evidence="5" key="1">
    <citation type="journal article" date="2017" name="Nat. Commun.">
        <title>The asparagus genome sheds light on the origin and evolution of a young Y chromosome.</title>
        <authorList>
            <person name="Harkess A."/>
            <person name="Zhou J."/>
            <person name="Xu C."/>
            <person name="Bowers J.E."/>
            <person name="Van der Hulst R."/>
            <person name="Ayyampalayam S."/>
            <person name="Mercati F."/>
            <person name="Riccardi P."/>
            <person name="McKain M.R."/>
            <person name="Kakrana A."/>
            <person name="Tang H."/>
            <person name="Ray J."/>
            <person name="Groenendijk J."/>
            <person name="Arikit S."/>
            <person name="Mathioni S.M."/>
            <person name="Nakano M."/>
            <person name="Shan H."/>
            <person name="Telgmann-Rauber A."/>
            <person name="Kanno A."/>
            <person name="Yue Z."/>
            <person name="Chen H."/>
            <person name="Li W."/>
            <person name="Chen Y."/>
            <person name="Xu X."/>
            <person name="Zhang Y."/>
            <person name="Luo S."/>
            <person name="Chen H."/>
            <person name="Gao J."/>
            <person name="Mao Z."/>
            <person name="Pires J.C."/>
            <person name="Luo M."/>
            <person name="Kudrna D."/>
            <person name="Wing R.A."/>
            <person name="Meyers B.C."/>
            <person name="Yi K."/>
            <person name="Kong H."/>
            <person name="Lavrijsen P."/>
            <person name="Sunseri F."/>
            <person name="Falavigna A."/>
            <person name="Ye Y."/>
            <person name="Leebens-Mack J.H."/>
            <person name="Chen G."/>
        </authorList>
    </citation>
    <scope>NUCLEOTIDE SEQUENCE [LARGE SCALE GENOMIC DNA]</scope>
    <source>
        <strain evidence="5">cv. DH0086</strain>
    </source>
</reference>
<dbReference type="Pfam" id="PF14541">
    <property type="entry name" value="TAXi_C"/>
    <property type="match status" value="2"/>
</dbReference>
<dbReference type="GO" id="GO:0004190">
    <property type="term" value="F:aspartic-type endopeptidase activity"/>
    <property type="evidence" value="ECO:0007669"/>
    <property type="project" value="InterPro"/>
</dbReference>
<feature type="region of interest" description="Disordered" evidence="1">
    <location>
        <begin position="47"/>
        <end position="73"/>
    </location>
</feature>
<accession>A0A5P1F7D0</accession>
<evidence type="ECO:0000259" key="3">
    <source>
        <dbReference type="Pfam" id="PF14541"/>
    </source>
</evidence>
<evidence type="ECO:0000256" key="2">
    <source>
        <dbReference type="SAM" id="SignalP"/>
    </source>
</evidence>
<name>A0A5P1F7D0_ASPOF</name>
<dbReference type="Gene3D" id="2.40.70.10">
    <property type="entry name" value="Acid Proteases"/>
    <property type="match status" value="2"/>
</dbReference>
<sequence length="351" mass="37923">MASSSSAISLLLLSCPSHFSPVSWPPAPPCVLPSKKTDILANDVTRYKMPVPPSSPARLSRPRRPITPGSTDRHQNVSILLTAPYDWTTRRMGGLRQTPIRLGNAASYRPAAATQSCDARPDEPDVRQPAAQRHGLPGARNRVARCDSVAAVEFRLPANVRDLPAFASTGFRRRHFFGTYVGGERSVEHFIGLKAIKVNEEVVKLNTSLLAIDKNGVGGTKISTVAPFTVLETSIYKAVTDAFDAVHAVPAIDLVLQSESVYWRIFGGNSMVEAEPGVLCLGFVDGGVNPRTSIVVGGHQIEDNLLQFDLSNGRLGFSSSLLFHQTTCGNFNFTASTMMGGSENYGLIKEM</sequence>
<feature type="region of interest" description="Disordered" evidence="1">
    <location>
        <begin position="111"/>
        <end position="137"/>
    </location>
</feature>